<protein>
    <recommendedName>
        <fullName evidence="9">NEDD8-conjugating enzyme UBC12</fullName>
        <ecNumber evidence="7">2.3.2.34</ecNumber>
    </recommendedName>
    <alternativeName>
        <fullName evidence="8">NEDD8-conjugating enzyme Ubc12</fullName>
    </alternativeName>
    <alternativeName>
        <fullName evidence="10">RUB1-conjugating enzyme</fullName>
    </alternativeName>
    <alternativeName>
        <fullName evidence="11">Ubiquitin carrier protein 12</fullName>
    </alternativeName>
</protein>
<gene>
    <name evidence="16" type="ORF">RI543_002260</name>
</gene>
<keyword evidence="2" id="KW-0808">Transferase</keyword>
<dbReference type="SUPFAM" id="SSF54495">
    <property type="entry name" value="UBC-like"/>
    <property type="match status" value="1"/>
</dbReference>
<dbReference type="InterPro" id="IPR000608">
    <property type="entry name" value="UBC"/>
</dbReference>
<evidence type="ECO:0000256" key="8">
    <source>
        <dbReference type="ARBA" id="ARBA00044084"/>
    </source>
</evidence>
<dbReference type="Proteomes" id="UP001306508">
    <property type="component" value="Unassembled WGS sequence"/>
</dbReference>
<keyword evidence="5 13" id="KW-0067">ATP-binding</keyword>
<evidence type="ECO:0000256" key="10">
    <source>
        <dbReference type="ARBA" id="ARBA00044279"/>
    </source>
</evidence>
<dbReference type="InterPro" id="IPR016135">
    <property type="entry name" value="UBQ-conjugating_enzyme/RWD"/>
</dbReference>
<dbReference type="Pfam" id="PF00179">
    <property type="entry name" value="UQ_con"/>
    <property type="match status" value="1"/>
</dbReference>
<dbReference type="SMART" id="SM00212">
    <property type="entry name" value="UBCc"/>
    <property type="match status" value="1"/>
</dbReference>
<evidence type="ECO:0000256" key="12">
    <source>
        <dbReference type="PROSITE-ProRule" id="PRU10133"/>
    </source>
</evidence>
<dbReference type="Gene3D" id="3.10.110.10">
    <property type="entry name" value="Ubiquitin Conjugating Enzyme"/>
    <property type="match status" value="1"/>
</dbReference>
<dbReference type="EMBL" id="JAWIZZ010000041">
    <property type="protein sequence ID" value="KAK5780500.1"/>
    <property type="molecule type" value="Genomic_DNA"/>
</dbReference>
<comment type="pathway">
    <text evidence="1">Protein modification; protein neddylation.</text>
</comment>
<dbReference type="PANTHER" id="PTHR24067">
    <property type="entry name" value="UBIQUITIN-CONJUGATING ENZYME E2"/>
    <property type="match status" value="1"/>
</dbReference>
<dbReference type="PROSITE" id="PS50127">
    <property type="entry name" value="UBC_2"/>
    <property type="match status" value="1"/>
</dbReference>
<evidence type="ECO:0000256" key="3">
    <source>
        <dbReference type="ARBA" id="ARBA00022741"/>
    </source>
</evidence>
<evidence type="ECO:0000256" key="2">
    <source>
        <dbReference type="ARBA" id="ARBA00022679"/>
    </source>
</evidence>
<dbReference type="GO" id="GO:0005524">
    <property type="term" value="F:ATP binding"/>
    <property type="evidence" value="ECO:0007669"/>
    <property type="project" value="UniProtKB-UniRule"/>
</dbReference>
<proteinExistence type="inferred from homology"/>
<comment type="caution">
    <text evidence="16">The sequence shown here is derived from an EMBL/GenBank/DDBJ whole genome shotgun (WGS) entry which is preliminary data.</text>
</comment>
<dbReference type="GO" id="GO:0061654">
    <property type="term" value="F:NEDD8 conjugating enzyme activity"/>
    <property type="evidence" value="ECO:0007669"/>
    <property type="project" value="UniProtKB-EC"/>
</dbReference>
<evidence type="ECO:0000313" key="17">
    <source>
        <dbReference type="Proteomes" id="UP001306508"/>
    </source>
</evidence>
<evidence type="ECO:0000256" key="4">
    <source>
        <dbReference type="ARBA" id="ARBA00022786"/>
    </source>
</evidence>
<evidence type="ECO:0000256" key="9">
    <source>
        <dbReference type="ARBA" id="ARBA00044092"/>
    </source>
</evidence>
<evidence type="ECO:0000256" key="1">
    <source>
        <dbReference type="ARBA" id="ARBA00005032"/>
    </source>
</evidence>
<name>A0AAN7WI75_9SACH</name>
<dbReference type="InterPro" id="IPR050113">
    <property type="entry name" value="Ub_conjugating_enzyme"/>
</dbReference>
<evidence type="ECO:0000256" key="7">
    <source>
        <dbReference type="ARBA" id="ARBA00044047"/>
    </source>
</evidence>
<feature type="active site" description="Glycyl thioester intermediate" evidence="12">
    <location>
        <position position="120"/>
    </location>
</feature>
<dbReference type="FunFam" id="3.10.110.10:FF:000005">
    <property type="entry name" value="NEDD8-conjugating enzyme Ubc12"/>
    <property type="match status" value="1"/>
</dbReference>
<accession>A0AAN7WI75</accession>
<evidence type="ECO:0000313" key="16">
    <source>
        <dbReference type="EMBL" id="KAK5780500.1"/>
    </source>
</evidence>
<dbReference type="PROSITE" id="PS00183">
    <property type="entry name" value="UBC_1"/>
    <property type="match status" value="1"/>
</dbReference>
<dbReference type="AlphaFoldDB" id="A0AAN7WI75"/>
<evidence type="ECO:0000256" key="11">
    <source>
        <dbReference type="ARBA" id="ARBA00044315"/>
    </source>
</evidence>
<feature type="domain" description="UBC core" evidence="15">
    <location>
        <begin position="33"/>
        <end position="182"/>
    </location>
</feature>
<dbReference type="EC" id="2.3.2.34" evidence="7"/>
<reference evidence="17" key="1">
    <citation type="submission" date="2023-07" db="EMBL/GenBank/DDBJ databases">
        <title>A draft genome of Kazachstania heterogenica Y-27499.</title>
        <authorList>
            <person name="Donic C."/>
            <person name="Kralova J.S."/>
            <person name="Fidel L."/>
            <person name="Ben-Dor S."/>
            <person name="Jung S."/>
        </authorList>
    </citation>
    <scope>NUCLEOTIDE SEQUENCE [LARGE SCALE GENOMIC DNA]</scope>
    <source>
        <strain evidence="17">Y27499</strain>
    </source>
</reference>
<dbReference type="CDD" id="cd23794">
    <property type="entry name" value="UBCc_UBE2F_UBE2M"/>
    <property type="match status" value="1"/>
</dbReference>
<evidence type="ECO:0000256" key="5">
    <source>
        <dbReference type="ARBA" id="ARBA00022840"/>
    </source>
</evidence>
<sequence length="193" mass="21866">MLKLRQLQQKKHNELKQREESRNSSTVSSKLSPARVRLARDIKDLVLPPTVSVQIINSPEDTQNHPPLIHITISPDDGYYFGGSFKFSLTINENYPIDPPKLLCLNKIFHPNISTDGKICLNILREDWTPALDLQTIVIGLLFLFLEPNPLDPLNKEAAQLLSDDKINFYETVRLTMAGSALNNIKYDCVLSI</sequence>
<keyword evidence="17" id="KW-1185">Reference proteome</keyword>
<evidence type="ECO:0000259" key="15">
    <source>
        <dbReference type="PROSITE" id="PS50127"/>
    </source>
</evidence>
<evidence type="ECO:0000256" key="14">
    <source>
        <dbReference type="SAM" id="MobiDB-lite"/>
    </source>
</evidence>
<organism evidence="16 17">
    <name type="scientific">Arxiozyma heterogenica</name>
    <dbReference type="NCBI Taxonomy" id="278026"/>
    <lineage>
        <taxon>Eukaryota</taxon>
        <taxon>Fungi</taxon>
        <taxon>Dikarya</taxon>
        <taxon>Ascomycota</taxon>
        <taxon>Saccharomycotina</taxon>
        <taxon>Saccharomycetes</taxon>
        <taxon>Saccharomycetales</taxon>
        <taxon>Saccharomycetaceae</taxon>
        <taxon>Arxiozyma</taxon>
    </lineage>
</organism>
<comment type="catalytic activity">
    <reaction evidence="6">
        <text>[E1 NEDD8-activating enzyme]-S-[NEDD8 protein]-yl-L-cysteine + [E2 NEDD8-conjugating enzyme]-L-cysteine = [E1 NEDD8-activating enzyme]-L-cysteine + [E2 NEDD8-conjugating enzyme]-S-[NEDD8-protein]-yl-L-cysteine.</text>
        <dbReference type="EC" id="2.3.2.34"/>
    </reaction>
</comment>
<keyword evidence="4 13" id="KW-0833">Ubl conjugation pathway</keyword>
<comment type="similarity">
    <text evidence="13">Belongs to the ubiquitin-conjugating enzyme family.</text>
</comment>
<evidence type="ECO:0000256" key="13">
    <source>
        <dbReference type="RuleBase" id="RU362109"/>
    </source>
</evidence>
<evidence type="ECO:0000256" key="6">
    <source>
        <dbReference type="ARBA" id="ARBA00043698"/>
    </source>
</evidence>
<dbReference type="InterPro" id="IPR023313">
    <property type="entry name" value="UBQ-conjugating_AS"/>
</dbReference>
<feature type="compositionally biased region" description="Basic and acidic residues" evidence="14">
    <location>
        <begin position="11"/>
        <end position="22"/>
    </location>
</feature>
<keyword evidence="3 13" id="KW-0547">Nucleotide-binding</keyword>
<feature type="region of interest" description="Disordered" evidence="14">
    <location>
        <begin position="1"/>
        <end position="32"/>
    </location>
</feature>